<dbReference type="InterPro" id="IPR036291">
    <property type="entry name" value="NAD(P)-bd_dom_sf"/>
</dbReference>
<dbReference type="SUPFAM" id="SSF51735">
    <property type="entry name" value="NAD(P)-binding Rossmann-fold domains"/>
    <property type="match status" value="1"/>
</dbReference>
<dbReference type="Proteomes" id="UP000677668">
    <property type="component" value="Chromosome 1"/>
</dbReference>
<evidence type="ECO:0000313" key="3">
    <source>
        <dbReference type="EMBL" id="QUV93987.1"/>
    </source>
</evidence>
<dbReference type="PANTHER" id="PTHR43157:SF31">
    <property type="entry name" value="PHOSPHATIDYLINOSITOL-GLYCAN BIOSYNTHESIS CLASS F PROTEIN"/>
    <property type="match status" value="1"/>
</dbReference>
<dbReference type="RefSeq" id="WP_211422316.1">
    <property type="nucleotide sequence ID" value="NZ_CP072642.1"/>
</dbReference>
<gene>
    <name evidence="3" type="ORF">J8C05_00540</name>
</gene>
<dbReference type="Pfam" id="PF00106">
    <property type="entry name" value="adh_short"/>
    <property type="match status" value="1"/>
</dbReference>
<proteinExistence type="inferred from homology"/>
<dbReference type="EMBL" id="CP072642">
    <property type="protein sequence ID" value="QUV93987.1"/>
    <property type="molecule type" value="Genomic_DNA"/>
</dbReference>
<keyword evidence="4" id="KW-1185">Reference proteome</keyword>
<sequence>MKRIALVTGGTSGIGKETVRGLARAGLAVVLVGRDRQKCNEVVQELRADTGQTDITALTADLSRLEDIRRVADEFRADYPRLDVLVNNVGAIFDTRRTTPDGLEQTFALNHISYFLLTNLLLDRLLASAPARVVNVSSAAHRFVPGVDFDDLQFERKPYAPMTAYGQSKLMNILFSQELARRLDGTGVTSNSLHPGGVASNFADNTTGWFRLTAKVLKWAIGISPARGAETSVYLATADEVAGVSGRYFERCRAATTSAAAMDPTAQARLWQVSEQVVGQVFPSPAGVTS</sequence>
<evidence type="ECO:0000256" key="2">
    <source>
        <dbReference type="RuleBase" id="RU000363"/>
    </source>
</evidence>
<dbReference type="PRINTS" id="PR00081">
    <property type="entry name" value="GDHRDH"/>
</dbReference>
<dbReference type="CDD" id="cd05327">
    <property type="entry name" value="retinol-DH_like_SDR_c_like"/>
    <property type="match status" value="1"/>
</dbReference>
<reference evidence="3 4" key="1">
    <citation type="submission" date="2021-03" db="EMBL/GenBank/DDBJ databases">
        <title>Genomic and phenotypic characterization of Chloracidobacterium isolates provides evidence for multiple species.</title>
        <authorList>
            <person name="Saini M.K."/>
            <person name="Costas A.M.G."/>
            <person name="Tank M."/>
            <person name="Bryant D.A."/>
        </authorList>
    </citation>
    <scope>NUCLEOTIDE SEQUENCE [LARGE SCALE GENOMIC DNA]</scope>
    <source>
        <strain evidence="3 4">N</strain>
    </source>
</reference>
<accession>A0ABX8AZ45</accession>
<keyword evidence="1" id="KW-0560">Oxidoreductase</keyword>
<evidence type="ECO:0000256" key="1">
    <source>
        <dbReference type="ARBA" id="ARBA00023002"/>
    </source>
</evidence>
<evidence type="ECO:0000313" key="4">
    <source>
        <dbReference type="Proteomes" id="UP000677668"/>
    </source>
</evidence>
<dbReference type="Gene3D" id="3.40.50.720">
    <property type="entry name" value="NAD(P)-binding Rossmann-like Domain"/>
    <property type="match status" value="1"/>
</dbReference>
<protein>
    <submittedName>
        <fullName evidence="3">SDR family oxidoreductase</fullName>
    </submittedName>
</protein>
<organism evidence="3 4">
    <name type="scientific">Chloracidobacterium sp. N</name>
    <dbReference type="NCBI Taxonomy" id="2821540"/>
    <lineage>
        <taxon>Bacteria</taxon>
        <taxon>Pseudomonadati</taxon>
        <taxon>Acidobacteriota</taxon>
        <taxon>Terriglobia</taxon>
        <taxon>Terriglobales</taxon>
        <taxon>Acidobacteriaceae</taxon>
        <taxon>Chloracidobacterium</taxon>
        <taxon>Chloracidobacterium aggregatum</taxon>
    </lineage>
</organism>
<dbReference type="PRINTS" id="PR00080">
    <property type="entry name" value="SDRFAMILY"/>
</dbReference>
<comment type="similarity">
    <text evidence="2">Belongs to the short-chain dehydrogenases/reductases (SDR) family.</text>
</comment>
<dbReference type="PANTHER" id="PTHR43157">
    <property type="entry name" value="PHOSPHATIDYLINOSITOL-GLYCAN BIOSYNTHESIS CLASS F PROTEIN-RELATED"/>
    <property type="match status" value="1"/>
</dbReference>
<name>A0ABX8AZ45_9BACT</name>
<dbReference type="InterPro" id="IPR002347">
    <property type="entry name" value="SDR_fam"/>
</dbReference>